<organism evidence="1 2">
    <name type="scientific">Marmoricola endophyticus</name>
    <dbReference type="NCBI Taxonomy" id="2040280"/>
    <lineage>
        <taxon>Bacteria</taxon>
        <taxon>Bacillati</taxon>
        <taxon>Actinomycetota</taxon>
        <taxon>Actinomycetes</taxon>
        <taxon>Propionibacteriales</taxon>
        <taxon>Nocardioidaceae</taxon>
        <taxon>Marmoricola</taxon>
    </lineage>
</organism>
<evidence type="ECO:0000313" key="1">
    <source>
        <dbReference type="EMBL" id="GGF58430.1"/>
    </source>
</evidence>
<accession>A0A917BWI5</accession>
<dbReference type="EMBL" id="BMKQ01000002">
    <property type="protein sequence ID" value="GGF58430.1"/>
    <property type="molecule type" value="Genomic_DNA"/>
</dbReference>
<dbReference type="Proteomes" id="UP000649179">
    <property type="component" value="Unassembled WGS sequence"/>
</dbReference>
<proteinExistence type="predicted"/>
<protein>
    <recommendedName>
        <fullName evidence="3">Polyketide cyclase</fullName>
    </recommendedName>
</protein>
<evidence type="ECO:0000313" key="2">
    <source>
        <dbReference type="Proteomes" id="UP000649179"/>
    </source>
</evidence>
<reference evidence="1" key="2">
    <citation type="submission" date="2020-09" db="EMBL/GenBank/DDBJ databases">
        <authorList>
            <person name="Sun Q."/>
            <person name="Zhou Y."/>
        </authorList>
    </citation>
    <scope>NUCLEOTIDE SEQUENCE</scope>
    <source>
        <strain evidence="1">CGMCC 1.16067</strain>
    </source>
</reference>
<sequence length="170" mass="18153">MSLPATWGVSAEEAGSRLPGDELAGEGWARLLRGVDCAAPPERLWTWLGQLRVAPYSYDLLDNLGRRSPRTLTPGLGPLAVGQRIHPVFEVAGLVPGRDLTIRGRPGGVMADVVLGYAVRPAPAGSRLLGVVRHPRHPRPVDALLAWGDLVMMRKQLTTLATLAMSAAGE</sequence>
<keyword evidence="2" id="KW-1185">Reference proteome</keyword>
<dbReference type="AlphaFoldDB" id="A0A917BWI5"/>
<reference evidence="1" key="1">
    <citation type="journal article" date="2014" name="Int. J. Syst. Evol. Microbiol.">
        <title>Complete genome sequence of Corynebacterium casei LMG S-19264T (=DSM 44701T), isolated from a smear-ripened cheese.</title>
        <authorList>
            <consortium name="US DOE Joint Genome Institute (JGI-PGF)"/>
            <person name="Walter F."/>
            <person name="Albersmeier A."/>
            <person name="Kalinowski J."/>
            <person name="Ruckert C."/>
        </authorList>
    </citation>
    <scope>NUCLEOTIDE SEQUENCE</scope>
    <source>
        <strain evidence="1">CGMCC 1.16067</strain>
    </source>
</reference>
<evidence type="ECO:0008006" key="3">
    <source>
        <dbReference type="Google" id="ProtNLM"/>
    </source>
</evidence>
<name>A0A917BWI5_9ACTN</name>
<gene>
    <name evidence="1" type="ORF">GCM10011519_35340</name>
</gene>
<comment type="caution">
    <text evidence="1">The sequence shown here is derived from an EMBL/GenBank/DDBJ whole genome shotgun (WGS) entry which is preliminary data.</text>
</comment>